<name>A0A8S1J2X4_9CHLO</name>
<comment type="caution">
    <text evidence="8">The sequence shown here is derived from an EMBL/GenBank/DDBJ whole genome shotgun (WGS) entry which is preliminary data.</text>
</comment>
<dbReference type="Pfam" id="PF00782">
    <property type="entry name" value="DSPc"/>
    <property type="match status" value="1"/>
</dbReference>
<gene>
    <name evidence="8" type="ORF">OSTQU699_LOCUS7081</name>
</gene>
<feature type="coiled-coil region" evidence="4">
    <location>
        <begin position="314"/>
        <end position="348"/>
    </location>
</feature>
<dbReference type="InterPro" id="IPR020422">
    <property type="entry name" value="TYR_PHOSPHATASE_DUAL_dom"/>
</dbReference>
<evidence type="ECO:0000256" key="3">
    <source>
        <dbReference type="ARBA" id="ARBA00023277"/>
    </source>
</evidence>
<proteinExistence type="predicted"/>
<evidence type="ECO:0000313" key="9">
    <source>
        <dbReference type="Proteomes" id="UP000708148"/>
    </source>
</evidence>
<feature type="compositionally biased region" description="Basic and acidic residues" evidence="5">
    <location>
        <begin position="62"/>
        <end position="79"/>
    </location>
</feature>
<dbReference type="SMART" id="SM00195">
    <property type="entry name" value="DSPc"/>
    <property type="match status" value="1"/>
</dbReference>
<keyword evidence="2" id="KW-0904">Protein phosphatase</keyword>
<dbReference type="EMBL" id="CAJHUC010001617">
    <property type="protein sequence ID" value="CAD7701724.1"/>
    <property type="molecule type" value="Genomic_DNA"/>
</dbReference>
<dbReference type="CDD" id="cd14526">
    <property type="entry name" value="DSP_laforin-like"/>
    <property type="match status" value="1"/>
</dbReference>
<dbReference type="AlphaFoldDB" id="A0A8S1J2X4"/>
<dbReference type="GO" id="GO:0005983">
    <property type="term" value="P:starch catabolic process"/>
    <property type="evidence" value="ECO:0007669"/>
    <property type="project" value="TreeGrafter"/>
</dbReference>
<dbReference type="PROSITE" id="PS50056">
    <property type="entry name" value="TYR_PHOSPHATASE_2"/>
    <property type="match status" value="1"/>
</dbReference>
<keyword evidence="4" id="KW-0175">Coiled coil</keyword>
<evidence type="ECO:0000313" key="8">
    <source>
        <dbReference type="EMBL" id="CAD7701724.1"/>
    </source>
</evidence>
<dbReference type="Proteomes" id="UP000708148">
    <property type="component" value="Unassembled WGS sequence"/>
</dbReference>
<dbReference type="GO" id="GO:2001070">
    <property type="term" value="F:starch binding"/>
    <property type="evidence" value="ECO:0007669"/>
    <property type="project" value="TreeGrafter"/>
</dbReference>
<feature type="domain" description="Tyrosine specific protein phosphatases" evidence="7">
    <location>
        <begin position="164"/>
        <end position="222"/>
    </location>
</feature>
<feature type="region of interest" description="Disordered" evidence="5">
    <location>
        <begin position="1"/>
        <end position="26"/>
    </location>
</feature>
<dbReference type="GO" id="GO:0009507">
    <property type="term" value="C:chloroplast"/>
    <property type="evidence" value="ECO:0007669"/>
    <property type="project" value="TreeGrafter"/>
</dbReference>
<evidence type="ECO:0000256" key="4">
    <source>
        <dbReference type="SAM" id="Coils"/>
    </source>
</evidence>
<dbReference type="InterPro" id="IPR000387">
    <property type="entry name" value="Tyr_Pase_dom"/>
</dbReference>
<dbReference type="PANTHER" id="PTHR46642">
    <property type="entry name" value="DUAL SPECIFICITY PHOSPHATASE, SUBGROUP, CATALYTIC DOMAIN"/>
    <property type="match status" value="1"/>
</dbReference>
<evidence type="ECO:0000256" key="1">
    <source>
        <dbReference type="ARBA" id="ARBA00022801"/>
    </source>
</evidence>
<feature type="region of interest" description="Disordered" evidence="5">
    <location>
        <begin position="54"/>
        <end position="79"/>
    </location>
</feature>
<accession>A0A8S1J2X4</accession>
<dbReference type="Gene3D" id="3.90.190.10">
    <property type="entry name" value="Protein tyrosine phosphatase superfamily"/>
    <property type="match status" value="1"/>
</dbReference>
<protein>
    <recommendedName>
        <fullName evidence="10">Tyrosine specific protein phosphatases domain-containing protein</fullName>
    </recommendedName>
</protein>
<dbReference type="PROSITE" id="PS50054">
    <property type="entry name" value="TYR_PHOSPHATASE_DUAL"/>
    <property type="match status" value="1"/>
</dbReference>
<dbReference type="PANTHER" id="PTHR46642:SF8">
    <property type="entry name" value="DUAL SPECIFICITY PROTEIN PHOSPHATASE FAMILY PROTEIN"/>
    <property type="match status" value="1"/>
</dbReference>
<keyword evidence="1" id="KW-0378">Hydrolase</keyword>
<evidence type="ECO:0000259" key="7">
    <source>
        <dbReference type="PROSITE" id="PS50056"/>
    </source>
</evidence>
<reference evidence="8" key="1">
    <citation type="submission" date="2020-12" db="EMBL/GenBank/DDBJ databases">
        <authorList>
            <person name="Iha C."/>
        </authorList>
    </citation>
    <scope>NUCLEOTIDE SEQUENCE</scope>
</reference>
<dbReference type="OrthoDB" id="273181at2759"/>
<dbReference type="InterPro" id="IPR052832">
    <property type="entry name" value="Starch-Glucan_Phosphatase"/>
</dbReference>
<dbReference type="InterPro" id="IPR029021">
    <property type="entry name" value="Prot-tyrosine_phosphatase-like"/>
</dbReference>
<dbReference type="SUPFAM" id="SSF52799">
    <property type="entry name" value="(Phosphotyrosine protein) phosphatases II"/>
    <property type="match status" value="1"/>
</dbReference>
<evidence type="ECO:0000256" key="2">
    <source>
        <dbReference type="ARBA" id="ARBA00022912"/>
    </source>
</evidence>
<sequence>MRPAALPPGRRLTPLAGSPNGQSRCRPNGKYVRARHHGRAARLSVSVPCATGTQAVSDAEGEANRRRWEESGGAKEGTQDEWRWTLNWDEVTEDIVVGSCPRSRDDLDRMIDEAGVSAVLSVQSDLCLEALKIDWEDIRQHGVARGVLMARVPTRDFDHGDQSLMLPEAVRTLAVLLAFGGKVYVHCTAGINRASLTVLGYLTFVQGMHLTPALKLVKSKRPQANPYMDCWKAAKARMLAGRESEVVEVAKALHQAHEKDSKQKDAFGNWMAAESKLIQDTFRRHIANSLSLIASVTDLKVESVCSICVSQGEVEKIQQEVTNLRGALEEERGKLVAAVQELRDVQQHADRDGAVQATATVAGDTVQKQLMVAEKEIARLRSMLGEVASISASALSVPPWKPDGHLEDGAQSP</sequence>
<evidence type="ECO:0000256" key="5">
    <source>
        <dbReference type="SAM" id="MobiDB-lite"/>
    </source>
</evidence>
<dbReference type="GO" id="GO:0004721">
    <property type="term" value="F:phosphoprotein phosphatase activity"/>
    <property type="evidence" value="ECO:0007669"/>
    <property type="project" value="UniProtKB-KW"/>
</dbReference>
<evidence type="ECO:0008006" key="10">
    <source>
        <dbReference type="Google" id="ProtNLM"/>
    </source>
</evidence>
<evidence type="ECO:0000259" key="6">
    <source>
        <dbReference type="PROSITE" id="PS50054"/>
    </source>
</evidence>
<feature type="domain" description="Tyrosine-protein phosphatase" evidence="6">
    <location>
        <begin position="87"/>
        <end position="243"/>
    </location>
</feature>
<dbReference type="InterPro" id="IPR045204">
    <property type="entry name" value="DSP_laforin-like"/>
</dbReference>
<keyword evidence="3" id="KW-0119">Carbohydrate metabolism</keyword>
<dbReference type="InterPro" id="IPR000340">
    <property type="entry name" value="Dual-sp_phosphatase_cat-dom"/>
</dbReference>
<organism evidence="8 9">
    <name type="scientific">Ostreobium quekettii</name>
    <dbReference type="NCBI Taxonomy" id="121088"/>
    <lineage>
        <taxon>Eukaryota</taxon>
        <taxon>Viridiplantae</taxon>
        <taxon>Chlorophyta</taxon>
        <taxon>core chlorophytes</taxon>
        <taxon>Ulvophyceae</taxon>
        <taxon>TCBD clade</taxon>
        <taxon>Bryopsidales</taxon>
        <taxon>Ostreobineae</taxon>
        <taxon>Ostreobiaceae</taxon>
        <taxon>Ostreobium</taxon>
    </lineage>
</organism>
<keyword evidence="9" id="KW-1185">Reference proteome</keyword>
<dbReference type="GO" id="GO:0019203">
    <property type="term" value="F:carbohydrate phosphatase activity"/>
    <property type="evidence" value="ECO:0007669"/>
    <property type="project" value="InterPro"/>
</dbReference>